<organism evidence="2 3">
    <name type="scientific">Podospora pseudopauciseta</name>
    <dbReference type="NCBI Taxonomy" id="2093780"/>
    <lineage>
        <taxon>Eukaryota</taxon>
        <taxon>Fungi</taxon>
        <taxon>Dikarya</taxon>
        <taxon>Ascomycota</taxon>
        <taxon>Pezizomycotina</taxon>
        <taxon>Sordariomycetes</taxon>
        <taxon>Sordariomycetidae</taxon>
        <taxon>Sordariales</taxon>
        <taxon>Podosporaceae</taxon>
        <taxon>Podospora</taxon>
    </lineage>
</organism>
<gene>
    <name evidence="2" type="ORF">QC763_0032230</name>
</gene>
<reference evidence="2 3" key="1">
    <citation type="journal article" date="2023" name="bioRxiv">
        <title>High-quality genome assemblies of four members of thePodospora anserinaspecies complex.</title>
        <authorList>
            <person name="Ament-Velasquez S.L."/>
            <person name="Vogan A.A."/>
            <person name="Wallerman O."/>
            <person name="Hartmann F."/>
            <person name="Gautier V."/>
            <person name="Silar P."/>
            <person name="Giraud T."/>
            <person name="Johannesson H."/>
        </authorList>
    </citation>
    <scope>NUCLEOTIDE SEQUENCE [LARGE SCALE GENOMIC DNA]</scope>
    <source>
        <strain evidence="2 3">CBS 411.78</strain>
    </source>
</reference>
<name>A0ABR0HMU0_9PEZI</name>
<dbReference type="EMBL" id="JAFFHB010000002">
    <property type="protein sequence ID" value="KAK4669410.1"/>
    <property type="molecule type" value="Genomic_DNA"/>
</dbReference>
<comment type="caution">
    <text evidence="2">The sequence shown here is derived from an EMBL/GenBank/DDBJ whole genome shotgun (WGS) entry which is preliminary data.</text>
</comment>
<evidence type="ECO:0000256" key="1">
    <source>
        <dbReference type="SAM" id="MobiDB-lite"/>
    </source>
</evidence>
<proteinExistence type="predicted"/>
<sequence>MRNQGLGLVFRGKHVNGHVEKTVKIWRDYRPSPVARALPLQRASVSAFRGLAFCASPTSITTHTSSCRRHPSQPHGLTNA</sequence>
<feature type="region of interest" description="Disordered" evidence="1">
    <location>
        <begin position="60"/>
        <end position="80"/>
    </location>
</feature>
<dbReference type="GeneID" id="87925513"/>
<protein>
    <submittedName>
        <fullName evidence="2">Uncharacterized protein</fullName>
    </submittedName>
</protein>
<dbReference type="Proteomes" id="UP001326199">
    <property type="component" value="Unassembled WGS sequence"/>
</dbReference>
<keyword evidence="3" id="KW-1185">Reference proteome</keyword>
<dbReference type="RefSeq" id="XP_062768080.1">
    <property type="nucleotide sequence ID" value="XM_062905527.1"/>
</dbReference>
<evidence type="ECO:0000313" key="2">
    <source>
        <dbReference type="EMBL" id="KAK4669410.1"/>
    </source>
</evidence>
<accession>A0ABR0HMU0</accession>
<evidence type="ECO:0000313" key="3">
    <source>
        <dbReference type="Proteomes" id="UP001326199"/>
    </source>
</evidence>